<sequence>MKVNAIDTFFKRKISDTCDASRLVNNEDSPTTEVNTSKCPRLQKWDPRLYEVIRAYLEMGPYQIRLSHYPFSDATYCFSCYLFSKQIASHGMDAFPVKGFNNWKKFNDEKRCVFLNHVGQDLHSPHNNAEKSCQDLLNQSRHIGCAFKGHDEISNSRNRGNFLELITLLASYNDKVSKVILDNALRNAKYTYHMIQNSKFCIIIDETRDESRREQMTIVLRYVDEKGFIKERFFDLVHVQDITAITLKEEICDGVSKMRGEWNNLQALFLNDCPYAYYLVLVAASREVIPIHNFFSNLNFIINIISASCKCHDQLQAGQTIEIANMLAIDQLETEKIIESGFNYSICGDATATYKKITSFNFIFILHLVKEIKFIEDGWDNLLEVVKAFCEKHNNEVLDMNSPYVVKHGRHQHVDFNMEHHYRVEDPYKSFNMDDICCIVEKYYVFHFTEQNKKNVPNHSKLQNLFTISNLCQGLVETRMSKVYFLVDRLICLLLTIPVSTVTTERTFSVMKIVKTRLHNKMDNEFLTDNLAVYIERDC</sequence>
<dbReference type="InterPro" id="IPR006580">
    <property type="entry name" value="Znf_TTF"/>
</dbReference>
<proteinExistence type="predicted"/>
<evidence type="ECO:0000259" key="1">
    <source>
        <dbReference type="SMART" id="SM00597"/>
    </source>
</evidence>
<accession>A0A5D2PHS6</accession>
<dbReference type="InterPro" id="IPR008906">
    <property type="entry name" value="HATC_C_dom"/>
</dbReference>
<dbReference type="AlphaFoldDB" id="A0A5D2PHS6"/>
<dbReference type="Proteomes" id="UP000322667">
    <property type="component" value="Chromosome A08"/>
</dbReference>
<dbReference type="Pfam" id="PF14291">
    <property type="entry name" value="DUF4371"/>
    <property type="match status" value="1"/>
</dbReference>
<gene>
    <name evidence="2" type="ORF">ES332_A08G151200v1</name>
</gene>
<feature type="domain" description="TTF-type" evidence="1">
    <location>
        <begin position="63"/>
        <end position="152"/>
    </location>
</feature>
<dbReference type="Pfam" id="PF05699">
    <property type="entry name" value="Dimer_Tnp_hAT"/>
    <property type="match status" value="1"/>
</dbReference>
<keyword evidence="3" id="KW-1185">Reference proteome</keyword>
<evidence type="ECO:0000313" key="2">
    <source>
        <dbReference type="EMBL" id="TYI14885.1"/>
    </source>
</evidence>
<reference evidence="2 3" key="1">
    <citation type="submission" date="2019-07" db="EMBL/GenBank/DDBJ databases">
        <title>WGS assembly of Gossypium tomentosum.</title>
        <authorList>
            <person name="Chen Z.J."/>
            <person name="Sreedasyam A."/>
            <person name="Ando A."/>
            <person name="Song Q."/>
            <person name="De L."/>
            <person name="Hulse-Kemp A."/>
            <person name="Ding M."/>
            <person name="Ye W."/>
            <person name="Kirkbride R."/>
            <person name="Jenkins J."/>
            <person name="Plott C."/>
            <person name="Lovell J."/>
            <person name="Lin Y.-M."/>
            <person name="Vaughn R."/>
            <person name="Liu B."/>
            <person name="Li W."/>
            <person name="Simpson S."/>
            <person name="Scheffler B."/>
            <person name="Saski C."/>
            <person name="Grover C."/>
            <person name="Hu G."/>
            <person name="Conover J."/>
            <person name="Carlson J."/>
            <person name="Shu S."/>
            <person name="Boston L."/>
            <person name="Williams M."/>
            <person name="Peterson D."/>
            <person name="Mcgee K."/>
            <person name="Jones D."/>
            <person name="Wendel J."/>
            <person name="Stelly D."/>
            <person name="Grimwood J."/>
            <person name="Schmutz J."/>
        </authorList>
    </citation>
    <scope>NUCLEOTIDE SEQUENCE [LARGE SCALE GENOMIC DNA]</scope>
    <source>
        <strain evidence="2">7179.01</strain>
    </source>
</reference>
<dbReference type="SMART" id="SM00597">
    <property type="entry name" value="ZnF_TTF"/>
    <property type="match status" value="1"/>
</dbReference>
<evidence type="ECO:0000313" key="3">
    <source>
        <dbReference type="Proteomes" id="UP000322667"/>
    </source>
</evidence>
<dbReference type="PANTHER" id="PTHR45749">
    <property type="match status" value="1"/>
</dbReference>
<dbReference type="InterPro" id="IPR025398">
    <property type="entry name" value="DUF4371"/>
</dbReference>
<protein>
    <recommendedName>
        <fullName evidence="1">TTF-type domain-containing protein</fullName>
    </recommendedName>
</protein>
<dbReference type="GO" id="GO:0046983">
    <property type="term" value="F:protein dimerization activity"/>
    <property type="evidence" value="ECO:0007669"/>
    <property type="project" value="InterPro"/>
</dbReference>
<dbReference type="PANTHER" id="PTHR45749:SF37">
    <property type="entry name" value="OS05G0311600 PROTEIN"/>
    <property type="match status" value="1"/>
</dbReference>
<dbReference type="EMBL" id="CM017617">
    <property type="protein sequence ID" value="TYI14885.1"/>
    <property type="molecule type" value="Genomic_DNA"/>
</dbReference>
<name>A0A5D2PHS6_GOSTO</name>
<organism evidence="2 3">
    <name type="scientific">Gossypium tomentosum</name>
    <name type="common">Hawaiian cotton</name>
    <name type="synonym">Gossypium sandvicense</name>
    <dbReference type="NCBI Taxonomy" id="34277"/>
    <lineage>
        <taxon>Eukaryota</taxon>
        <taxon>Viridiplantae</taxon>
        <taxon>Streptophyta</taxon>
        <taxon>Embryophyta</taxon>
        <taxon>Tracheophyta</taxon>
        <taxon>Spermatophyta</taxon>
        <taxon>Magnoliopsida</taxon>
        <taxon>eudicotyledons</taxon>
        <taxon>Gunneridae</taxon>
        <taxon>Pentapetalae</taxon>
        <taxon>rosids</taxon>
        <taxon>malvids</taxon>
        <taxon>Malvales</taxon>
        <taxon>Malvaceae</taxon>
        <taxon>Malvoideae</taxon>
        <taxon>Gossypium</taxon>
    </lineage>
</organism>